<reference evidence="2" key="1">
    <citation type="journal article" date="2023" name="Nat. Plants">
        <title>Single-cell RNA sequencing provides a high-resolution roadmap for understanding the multicellular compartmentation of specialized metabolism.</title>
        <authorList>
            <person name="Sun S."/>
            <person name="Shen X."/>
            <person name="Li Y."/>
            <person name="Li Y."/>
            <person name="Wang S."/>
            <person name="Li R."/>
            <person name="Zhang H."/>
            <person name="Shen G."/>
            <person name="Guo B."/>
            <person name="Wei J."/>
            <person name="Xu J."/>
            <person name="St-Pierre B."/>
            <person name="Chen S."/>
            <person name="Sun C."/>
        </authorList>
    </citation>
    <scope>NUCLEOTIDE SEQUENCE [LARGE SCALE GENOMIC DNA]</scope>
</reference>
<evidence type="ECO:0000313" key="1">
    <source>
        <dbReference type="EMBL" id="KAI5674938.1"/>
    </source>
</evidence>
<name>A0ACC0BQZ6_CATRO</name>
<gene>
    <name evidence="1" type="ORF">M9H77_05888</name>
</gene>
<dbReference type="Proteomes" id="UP001060085">
    <property type="component" value="Linkage Group LG02"/>
</dbReference>
<proteinExistence type="predicted"/>
<keyword evidence="2" id="KW-1185">Reference proteome</keyword>
<organism evidence="1 2">
    <name type="scientific">Catharanthus roseus</name>
    <name type="common">Madagascar periwinkle</name>
    <name type="synonym">Vinca rosea</name>
    <dbReference type="NCBI Taxonomy" id="4058"/>
    <lineage>
        <taxon>Eukaryota</taxon>
        <taxon>Viridiplantae</taxon>
        <taxon>Streptophyta</taxon>
        <taxon>Embryophyta</taxon>
        <taxon>Tracheophyta</taxon>
        <taxon>Spermatophyta</taxon>
        <taxon>Magnoliopsida</taxon>
        <taxon>eudicotyledons</taxon>
        <taxon>Gunneridae</taxon>
        <taxon>Pentapetalae</taxon>
        <taxon>asterids</taxon>
        <taxon>lamiids</taxon>
        <taxon>Gentianales</taxon>
        <taxon>Apocynaceae</taxon>
        <taxon>Rauvolfioideae</taxon>
        <taxon>Vinceae</taxon>
        <taxon>Catharanthinae</taxon>
        <taxon>Catharanthus</taxon>
    </lineage>
</organism>
<dbReference type="EMBL" id="CM044702">
    <property type="protein sequence ID" value="KAI5674938.1"/>
    <property type="molecule type" value="Genomic_DNA"/>
</dbReference>
<evidence type="ECO:0000313" key="2">
    <source>
        <dbReference type="Proteomes" id="UP001060085"/>
    </source>
</evidence>
<accession>A0ACC0BQZ6</accession>
<comment type="caution">
    <text evidence="1">The sequence shown here is derived from an EMBL/GenBank/DDBJ whole genome shotgun (WGS) entry which is preliminary data.</text>
</comment>
<protein>
    <submittedName>
        <fullName evidence="1">Uncharacterized protein</fullName>
    </submittedName>
</protein>
<sequence length="342" mass="37847">MASKWIFHILWLIIAIKDIRQSTSADIGICYGTLGDNLPPPTEVVALFKQYNVGKMRLYDPNLDILEALRGQEIEVILGVRNEDVQIMASSQSAAESWVLKNVVNYINDIQFTFFVVGNEIVPGELAQFIAPAMQNLLNALRLYSFDGIRVTTSVASTVLQNSYPPSASEFTPNSLGPITEILKVLSAQSCPVLMINAYPYFAYAGDPINVNLDFAQFTATSPVVIDGEFQYMNLLDAIVDGFYWAIEKAGNFSDITVGISESGWPSAGNGRLTSPELASVYNKNFVKSILDNGGTPKRPFAYMEAFLFAMFNENLKPVGVEQNWGLFYPNKEPVYPLFPLS</sequence>